<evidence type="ECO:0000256" key="7">
    <source>
        <dbReference type="ARBA" id="ARBA00023211"/>
    </source>
</evidence>
<proteinExistence type="inferred from homology"/>
<evidence type="ECO:0000256" key="8">
    <source>
        <dbReference type="ARBA" id="ARBA00023239"/>
    </source>
</evidence>
<dbReference type="Proteomes" id="UP001429357">
    <property type="component" value="Unassembled WGS sequence"/>
</dbReference>
<keyword evidence="11" id="KW-1185">Reference proteome</keyword>
<dbReference type="PANTHER" id="PTHR30387">
    <property type="entry name" value="MANNONATE DEHYDRATASE"/>
    <property type="match status" value="1"/>
</dbReference>
<dbReference type="InterPro" id="IPR036237">
    <property type="entry name" value="Xyl_isomerase-like_sf"/>
</dbReference>
<evidence type="ECO:0000313" key="10">
    <source>
        <dbReference type="EMBL" id="MEO1782463.1"/>
    </source>
</evidence>
<dbReference type="RefSeq" id="WP_161869165.1">
    <property type="nucleotide sequence ID" value="NZ_JAQFAM010000018.1"/>
</dbReference>
<comment type="pathway">
    <text evidence="3 9">Carbohydrate metabolism; pentose and glucuronate interconversion.</text>
</comment>
<reference evidence="10 11" key="2">
    <citation type="submission" date="2024-02" db="EMBL/GenBank/DDBJ databases">
        <title>The Genome Sequence of Enterococcus diestrammenae JM9A.</title>
        <authorList>
            <person name="Earl A."/>
            <person name="Manson A."/>
            <person name="Gilmore M."/>
            <person name="Sanders J."/>
            <person name="Shea T."/>
            <person name="Howe W."/>
            <person name="Livny J."/>
            <person name="Cuomo C."/>
            <person name="Neafsey D."/>
            <person name="Birren B."/>
        </authorList>
    </citation>
    <scope>NUCLEOTIDE SEQUENCE [LARGE SCALE GENOMIC DNA]</scope>
    <source>
        <strain evidence="10 11">JM9A</strain>
    </source>
</reference>
<reference evidence="11" key="1">
    <citation type="submission" date="2016-06" db="EMBL/GenBank/DDBJ databases">
        <title>Four novel species of enterococci isolated from chicken manure.</title>
        <authorList>
            <person name="Van Tyne D."/>
        </authorList>
    </citation>
    <scope>NUCLEOTIDE SEQUENCE [LARGE SCALE GENOMIC DNA]</scope>
    <source>
        <strain evidence="11">JM9A</strain>
    </source>
</reference>
<comment type="function">
    <text evidence="2 9">Catalyzes the dehydration of D-mannonate.</text>
</comment>
<keyword evidence="8 9" id="KW-0456">Lyase</keyword>
<name>A0ABV0F332_9ENTE</name>
<gene>
    <name evidence="9" type="primary">uxuA</name>
    <name evidence="10" type="ORF">BAU18_002057</name>
</gene>
<dbReference type="Pfam" id="PF03786">
    <property type="entry name" value="UxuA"/>
    <property type="match status" value="1"/>
</dbReference>
<accession>A0ABV0F332</accession>
<sequence length="361" mass="41254">MKMSFRWYGENNDPISLDYIRQIPGVEEVVWALHEKQAGALWTKEEIKEQIDVIESHGLKGTIVESVNIHEDIKLGLPSRDAYIETYKTCLKNLAANGVKVVCYNFMPIFDWTRTDMFHPLADGSTALFFDKEKIINADPQELVDMVEKESNGLTLPGWEPERLARIKELFQAYEGFDEERLRENFKYFMDAIIPTCEEYDIKMAIHPDDPPFPIFGLPRLVNNAENIRKLLATNPSPYNGLTFCTGSLGADPNNDLVSLLKEFNQRVHFMHVRNVRVAANGDFSEVSHRTQDGTVDITGVMQVLAEINFTGYIRPDHGRHIFGENATNVRPGYGLYDRALGVMYLLGSWDMATRQIDRNK</sequence>
<dbReference type="PANTHER" id="PTHR30387:SF2">
    <property type="entry name" value="MANNONATE DEHYDRATASE"/>
    <property type="match status" value="1"/>
</dbReference>
<comment type="caution">
    <text evidence="10">The sequence shown here is derived from an EMBL/GenBank/DDBJ whole genome shotgun (WGS) entry which is preliminary data.</text>
</comment>
<evidence type="ECO:0000256" key="5">
    <source>
        <dbReference type="ARBA" id="ARBA00012927"/>
    </source>
</evidence>
<comment type="similarity">
    <text evidence="4 9">Belongs to the mannonate dehydratase family.</text>
</comment>
<evidence type="ECO:0000256" key="9">
    <source>
        <dbReference type="HAMAP-Rule" id="MF_00106"/>
    </source>
</evidence>
<dbReference type="InterPro" id="IPR004628">
    <property type="entry name" value="Man_deHydtase"/>
</dbReference>
<dbReference type="Gene3D" id="3.20.20.150">
    <property type="entry name" value="Divalent-metal-dependent TIM barrel enzymes"/>
    <property type="match status" value="1"/>
</dbReference>
<dbReference type="EMBL" id="MAEI02000001">
    <property type="protein sequence ID" value="MEO1782463.1"/>
    <property type="molecule type" value="Genomic_DNA"/>
</dbReference>
<comment type="cofactor">
    <cofactor evidence="9">
        <name>Fe(2+)</name>
        <dbReference type="ChEBI" id="CHEBI:29033"/>
    </cofactor>
    <cofactor evidence="9">
        <name>Mn(2+)</name>
        <dbReference type="ChEBI" id="CHEBI:29035"/>
    </cofactor>
</comment>
<keyword evidence="7 9" id="KW-0464">Manganese</keyword>
<evidence type="ECO:0000313" key="11">
    <source>
        <dbReference type="Proteomes" id="UP001429357"/>
    </source>
</evidence>
<keyword evidence="6 9" id="KW-0408">Iron</keyword>
<dbReference type="NCBIfam" id="NF003027">
    <property type="entry name" value="PRK03906.1"/>
    <property type="match status" value="1"/>
</dbReference>
<comment type="catalytic activity">
    <reaction evidence="1 9">
        <text>D-mannonate = 2-dehydro-3-deoxy-D-gluconate + H2O</text>
        <dbReference type="Rhea" id="RHEA:20097"/>
        <dbReference type="ChEBI" id="CHEBI:15377"/>
        <dbReference type="ChEBI" id="CHEBI:17767"/>
        <dbReference type="ChEBI" id="CHEBI:57990"/>
        <dbReference type="EC" id="4.2.1.8"/>
    </reaction>
</comment>
<dbReference type="NCBIfam" id="TIGR00695">
    <property type="entry name" value="uxuA"/>
    <property type="match status" value="1"/>
</dbReference>
<dbReference type="EC" id="4.2.1.8" evidence="5 9"/>
<dbReference type="HAMAP" id="MF_00106">
    <property type="entry name" value="UxuA"/>
    <property type="match status" value="1"/>
</dbReference>
<evidence type="ECO:0000256" key="1">
    <source>
        <dbReference type="ARBA" id="ARBA00001794"/>
    </source>
</evidence>
<protein>
    <recommendedName>
        <fullName evidence="5 9">Mannonate dehydratase</fullName>
        <ecNumber evidence="5 9">4.2.1.8</ecNumber>
    </recommendedName>
    <alternativeName>
        <fullName evidence="9">D-mannonate hydro-lyase</fullName>
    </alternativeName>
</protein>
<evidence type="ECO:0000256" key="6">
    <source>
        <dbReference type="ARBA" id="ARBA00023004"/>
    </source>
</evidence>
<dbReference type="SUPFAM" id="SSF51658">
    <property type="entry name" value="Xylose isomerase-like"/>
    <property type="match status" value="1"/>
</dbReference>
<evidence type="ECO:0000256" key="4">
    <source>
        <dbReference type="ARBA" id="ARBA00007389"/>
    </source>
</evidence>
<evidence type="ECO:0000256" key="2">
    <source>
        <dbReference type="ARBA" id="ARBA00002713"/>
    </source>
</evidence>
<evidence type="ECO:0000256" key="3">
    <source>
        <dbReference type="ARBA" id="ARBA00004892"/>
    </source>
</evidence>
<organism evidence="10 11">
    <name type="scientific">Enterococcus diestrammenae</name>
    <dbReference type="NCBI Taxonomy" id="1155073"/>
    <lineage>
        <taxon>Bacteria</taxon>
        <taxon>Bacillati</taxon>
        <taxon>Bacillota</taxon>
        <taxon>Bacilli</taxon>
        <taxon>Lactobacillales</taxon>
        <taxon>Enterococcaceae</taxon>
        <taxon>Enterococcus</taxon>
    </lineage>
</organism>
<dbReference type="PIRSF" id="PIRSF016049">
    <property type="entry name" value="Man_dehyd"/>
    <property type="match status" value="1"/>
</dbReference>